<organism evidence="2 3">
    <name type="scientific">Caenorhabditis auriculariae</name>
    <dbReference type="NCBI Taxonomy" id="2777116"/>
    <lineage>
        <taxon>Eukaryota</taxon>
        <taxon>Metazoa</taxon>
        <taxon>Ecdysozoa</taxon>
        <taxon>Nematoda</taxon>
        <taxon>Chromadorea</taxon>
        <taxon>Rhabditida</taxon>
        <taxon>Rhabditina</taxon>
        <taxon>Rhabditomorpha</taxon>
        <taxon>Rhabditoidea</taxon>
        <taxon>Rhabditidae</taxon>
        <taxon>Peloderinae</taxon>
        <taxon>Caenorhabditis</taxon>
    </lineage>
</organism>
<proteinExistence type="predicted"/>
<dbReference type="OrthoDB" id="5872422at2759"/>
<protein>
    <submittedName>
        <fullName evidence="2">Uncharacterized protein</fullName>
    </submittedName>
</protein>
<evidence type="ECO:0000313" key="3">
    <source>
        <dbReference type="Proteomes" id="UP000835052"/>
    </source>
</evidence>
<dbReference type="EMBL" id="CAJGYM010000006">
    <property type="protein sequence ID" value="CAD6187599.1"/>
    <property type="molecule type" value="Genomic_DNA"/>
</dbReference>
<evidence type="ECO:0000256" key="1">
    <source>
        <dbReference type="SAM" id="MobiDB-lite"/>
    </source>
</evidence>
<feature type="region of interest" description="Disordered" evidence="1">
    <location>
        <begin position="365"/>
        <end position="386"/>
    </location>
</feature>
<keyword evidence="3" id="KW-1185">Reference proteome</keyword>
<name>A0A8S1GWB4_9PELO</name>
<accession>A0A8S1GWB4</accession>
<feature type="region of interest" description="Disordered" evidence="1">
    <location>
        <begin position="96"/>
        <end position="116"/>
    </location>
</feature>
<dbReference type="AlphaFoldDB" id="A0A8S1GWB4"/>
<evidence type="ECO:0000313" key="2">
    <source>
        <dbReference type="EMBL" id="CAD6187599.1"/>
    </source>
</evidence>
<reference evidence="2" key="1">
    <citation type="submission" date="2020-10" db="EMBL/GenBank/DDBJ databases">
        <authorList>
            <person name="Kikuchi T."/>
        </authorList>
    </citation>
    <scope>NUCLEOTIDE SEQUENCE</scope>
    <source>
        <strain evidence="2">NKZ352</strain>
    </source>
</reference>
<dbReference type="Proteomes" id="UP000835052">
    <property type="component" value="Unassembled WGS sequence"/>
</dbReference>
<comment type="caution">
    <text evidence="2">The sequence shown here is derived from an EMBL/GenBank/DDBJ whole genome shotgun (WGS) entry which is preliminary data.</text>
</comment>
<gene>
    <name evidence="2" type="ORF">CAUJ_LOCUS3518</name>
</gene>
<sequence>MNFPVTGGFIFIWVRFPFSFAVPREKSRFRLSNPLSRSIMKVVFLVFLSVTICEVLAKKDASEEDDETASPAEKMVDRLAVNLAGAFVKTVFPEMTRADKTEKPTQPPPTEIRRAPINPLSAGLESYSPGQVLSEYNALPQLGQTGDSPRNPFAYQSQMPAQRSLVPQTQSLSPGSALGGMDFPNLLANGPGTPEAVNAVRNQAYLAELSKHQSELSTYSAKQMEYLDQQRRYQQAMIDHQAGAALLMQKQQQEVINEQIRKMKESYNLGEEIPANNDNTVGGRLLTAKMRGAKTMKVPVNKAYADDEVITSDAHLKDYFKDRYGIEIPDDVTQLSADERATLSELKRQLTKQREKAIEKGPFRTMDGLKGRMKPKRTTKSSTGDSCDQCIPLEANMIQGAWTQIYGNPKSLNKVFGTVMSLEDIHSASHTAKMSKKKVSCVGLEVGKKGKHGAKVNLFFREKGEGNELHEMKGTVAISGDVMQIDTNLYRTNMCLVKAGPSESDRYEYIILAETIGENACGIYHVFLRATPMSLNEDTSTTSQTS</sequence>